<dbReference type="EMBL" id="JBHSHT010000002">
    <property type="protein sequence ID" value="MFC4825775.1"/>
    <property type="molecule type" value="Genomic_DNA"/>
</dbReference>
<evidence type="ECO:0000259" key="1">
    <source>
        <dbReference type="Pfam" id="PF01593"/>
    </source>
</evidence>
<dbReference type="PRINTS" id="PR00419">
    <property type="entry name" value="ADXRDTASE"/>
</dbReference>
<name>A0ABD5Q5D6_9EURY</name>
<dbReference type="Proteomes" id="UP001595945">
    <property type="component" value="Unassembled WGS sequence"/>
</dbReference>
<comment type="caution">
    <text evidence="2">The sequence shown here is derived from an EMBL/GenBank/DDBJ whole genome shotgun (WGS) entry which is preliminary data.</text>
</comment>
<dbReference type="SUPFAM" id="SSF51905">
    <property type="entry name" value="FAD/NAD(P)-binding domain"/>
    <property type="match status" value="1"/>
</dbReference>
<dbReference type="InterPro" id="IPR050464">
    <property type="entry name" value="Zeta_carotene_desat/Oxidored"/>
</dbReference>
<dbReference type="RefSeq" id="WP_254268595.1">
    <property type="nucleotide sequence ID" value="NZ_CP100400.1"/>
</dbReference>
<dbReference type="Gene3D" id="3.50.50.60">
    <property type="entry name" value="FAD/NAD(P)-binding domain"/>
    <property type="match status" value="1"/>
</dbReference>
<dbReference type="InterPro" id="IPR036188">
    <property type="entry name" value="FAD/NAD-bd_sf"/>
</dbReference>
<evidence type="ECO:0000313" key="3">
    <source>
        <dbReference type="Proteomes" id="UP001595945"/>
    </source>
</evidence>
<sequence>MKGVVGGGIAGLAAAYRLQQHGHDVQVFEASDQIGGLAAVYETAGDPVEKFYHHLSASEETIVDLIEELGLGERLEWPIGKNAYYWDGTVYPMDKPWEILAYPHMSVYDKFRLAMLTQEIDVRGGIPKFDTYENLEDFEDVPIEDFLREHTSNGVYEGFFEPLLDAKFGDRKDDVSAAWLLGRIKFRGERDLLRGEPLGYLEGGFGQLLDALVEAVGRENITTNARVEEVGIEDGGVESVTVAVAEDGAVSEGAQAEAADGGITTETHEVDDVVVAAMPNVLEDLTGYQCDIDFQGAVCALVTMDEALTDTYWLNVAHDAPFGALIEHTNYMPPENYGGDHLLYVASYIQDYEEDLWQMDEGEVEDLWLGHVEEMFPEWDRSHVKEFRLAKNPRAAPIYERGYLDTVIPYDLSDDIAEGIYYAGMASRAQYPERSLNGGIVAGYECADRIAGRKEVVRPE</sequence>
<dbReference type="Pfam" id="PF01593">
    <property type="entry name" value="Amino_oxidase"/>
    <property type="match status" value="1"/>
</dbReference>
<dbReference type="InterPro" id="IPR002937">
    <property type="entry name" value="Amino_oxidase"/>
</dbReference>
<gene>
    <name evidence="2" type="ORF">ACFO9K_16080</name>
</gene>
<reference evidence="2 3" key="1">
    <citation type="journal article" date="2019" name="Int. J. Syst. Evol. Microbiol.">
        <title>The Global Catalogue of Microorganisms (GCM) 10K type strain sequencing project: providing services to taxonomists for standard genome sequencing and annotation.</title>
        <authorList>
            <consortium name="The Broad Institute Genomics Platform"/>
            <consortium name="The Broad Institute Genome Sequencing Center for Infectious Disease"/>
            <person name="Wu L."/>
            <person name="Ma J."/>
        </authorList>
    </citation>
    <scope>NUCLEOTIDE SEQUENCE [LARGE SCALE GENOMIC DNA]</scope>
    <source>
        <strain evidence="2 3">XZYJ18</strain>
    </source>
</reference>
<dbReference type="AlphaFoldDB" id="A0ABD5Q5D6"/>
<protein>
    <submittedName>
        <fullName evidence="2">NAD(P)/FAD-dependent oxidoreductase</fullName>
    </submittedName>
</protein>
<proteinExistence type="predicted"/>
<dbReference type="PANTHER" id="PTHR42923">
    <property type="entry name" value="PROTOPORPHYRINOGEN OXIDASE"/>
    <property type="match status" value="1"/>
</dbReference>
<feature type="domain" description="Amine oxidase" evidence="1">
    <location>
        <begin position="9"/>
        <end position="450"/>
    </location>
</feature>
<dbReference type="NCBIfam" id="NF005560">
    <property type="entry name" value="PRK07233.1"/>
    <property type="match status" value="1"/>
</dbReference>
<dbReference type="GeneID" id="73043499"/>
<organism evidence="2 3">
    <name type="scientific">Halorussus aquaticus</name>
    <dbReference type="NCBI Taxonomy" id="2953748"/>
    <lineage>
        <taxon>Archaea</taxon>
        <taxon>Methanobacteriati</taxon>
        <taxon>Methanobacteriota</taxon>
        <taxon>Stenosarchaea group</taxon>
        <taxon>Halobacteria</taxon>
        <taxon>Halobacteriales</taxon>
        <taxon>Haladaptataceae</taxon>
        <taxon>Halorussus</taxon>
    </lineage>
</organism>
<keyword evidence="3" id="KW-1185">Reference proteome</keyword>
<dbReference type="PANTHER" id="PTHR42923:SF3">
    <property type="entry name" value="PROTOPORPHYRINOGEN OXIDASE"/>
    <property type="match status" value="1"/>
</dbReference>
<accession>A0ABD5Q5D6</accession>
<evidence type="ECO:0000313" key="2">
    <source>
        <dbReference type="EMBL" id="MFC4825775.1"/>
    </source>
</evidence>